<dbReference type="RefSeq" id="XP_028480504.1">
    <property type="nucleotide sequence ID" value="XM_028616647.1"/>
</dbReference>
<reference evidence="3 4" key="1">
    <citation type="submission" date="2018-11" db="EMBL/GenBank/DDBJ databases">
        <title>Genome sequence of Apiotrichum porosum DSM 27194.</title>
        <authorList>
            <person name="Aliyu H."/>
            <person name="Gorte O."/>
            <person name="Ochsenreither K."/>
        </authorList>
    </citation>
    <scope>NUCLEOTIDE SEQUENCE [LARGE SCALE GENOMIC DNA]</scope>
    <source>
        <strain evidence="3 4">DSM 27194</strain>
    </source>
</reference>
<sequence>MSSNIPKHLPTDVDPYKLSMQGNIKQASSMVNRMARRDPALYPLSFILVGIAGVTGYFAMKKAFEPDAERRFVGRVNPWEKEDQHDTAPGTVAAFKYRYKTRDGHMEDAMPTMNVDVRKMMRPPVPHRRRLPLDTDIPMVVTLRSDTNDRRRDVSSVSSSPRRP</sequence>
<evidence type="ECO:0000313" key="4">
    <source>
        <dbReference type="Proteomes" id="UP000279236"/>
    </source>
</evidence>
<evidence type="ECO:0000313" key="3">
    <source>
        <dbReference type="EMBL" id="RSH88296.1"/>
    </source>
</evidence>
<keyword evidence="4" id="KW-1185">Reference proteome</keyword>
<name>A0A427YB49_9TREE</name>
<dbReference type="Proteomes" id="UP000279236">
    <property type="component" value="Unassembled WGS sequence"/>
</dbReference>
<protein>
    <submittedName>
        <fullName evidence="3">Uncharacterized protein</fullName>
    </submittedName>
</protein>
<dbReference type="PANTHER" id="PTHR40466">
    <property type="entry name" value="EXPRESSED PROTEIN"/>
    <property type="match status" value="1"/>
</dbReference>
<evidence type="ECO:0000256" key="2">
    <source>
        <dbReference type="SAM" id="Phobius"/>
    </source>
</evidence>
<dbReference type="GeneID" id="39585374"/>
<feature type="transmembrane region" description="Helical" evidence="2">
    <location>
        <begin position="40"/>
        <end position="60"/>
    </location>
</feature>
<dbReference type="EMBL" id="RSCE01000001">
    <property type="protein sequence ID" value="RSH88296.1"/>
    <property type="molecule type" value="Genomic_DNA"/>
</dbReference>
<keyword evidence="2" id="KW-0472">Membrane</keyword>
<accession>A0A427YB49</accession>
<feature type="compositionally biased region" description="Low complexity" evidence="1">
    <location>
        <begin position="155"/>
        <end position="164"/>
    </location>
</feature>
<keyword evidence="2" id="KW-1133">Transmembrane helix</keyword>
<dbReference type="STRING" id="105984.A0A427YB49"/>
<feature type="region of interest" description="Disordered" evidence="1">
    <location>
        <begin position="143"/>
        <end position="164"/>
    </location>
</feature>
<comment type="caution">
    <text evidence="3">The sequence shown here is derived from an EMBL/GenBank/DDBJ whole genome shotgun (WGS) entry which is preliminary data.</text>
</comment>
<organism evidence="3 4">
    <name type="scientific">Apiotrichum porosum</name>
    <dbReference type="NCBI Taxonomy" id="105984"/>
    <lineage>
        <taxon>Eukaryota</taxon>
        <taxon>Fungi</taxon>
        <taxon>Dikarya</taxon>
        <taxon>Basidiomycota</taxon>
        <taxon>Agaricomycotina</taxon>
        <taxon>Tremellomycetes</taxon>
        <taxon>Trichosporonales</taxon>
        <taxon>Trichosporonaceae</taxon>
        <taxon>Apiotrichum</taxon>
    </lineage>
</organism>
<evidence type="ECO:0000256" key="1">
    <source>
        <dbReference type="SAM" id="MobiDB-lite"/>
    </source>
</evidence>
<proteinExistence type="predicted"/>
<dbReference type="AlphaFoldDB" id="A0A427YB49"/>
<dbReference type="InterPro" id="IPR039965">
    <property type="entry name" value="C3H7.08c"/>
</dbReference>
<gene>
    <name evidence="3" type="ORF">EHS24_000831</name>
</gene>
<keyword evidence="2" id="KW-0812">Transmembrane</keyword>
<dbReference type="PANTHER" id="PTHR40466:SF1">
    <property type="entry name" value="FUNGAL PROTEIN"/>
    <property type="match status" value="1"/>
</dbReference>
<dbReference type="OrthoDB" id="3141857at2759"/>